<dbReference type="AlphaFoldDB" id="A0A554XIU5"/>
<evidence type="ECO:0000313" key="2">
    <source>
        <dbReference type="EMBL" id="TSE35760.1"/>
    </source>
</evidence>
<dbReference type="Pfam" id="PF22308">
    <property type="entry name" value="DUF6969"/>
    <property type="match status" value="1"/>
</dbReference>
<sequence length="209" mass="23201">MNAALHEWAQQAVAIPLAYARRGQSLAQAALAGARRFEALRHYPAHDMVDVVHGTRAFYHSHDAAARWGDAADQEHGHFHVFWDGPRPGAHVHLVALALDARGQPLHWFTTNRWVTAGRWLDAAALARRLPSFRLQVNGRLAPLARWLTAMVQLFADELVTLLQARDAALLAAARGRSRRSVWADRSVEVLAHIDAALPARLQRLGLLP</sequence>
<dbReference type="EMBL" id="VJON01000005">
    <property type="protein sequence ID" value="TSE35760.1"/>
    <property type="molecule type" value="Genomic_DNA"/>
</dbReference>
<evidence type="ECO:0000313" key="3">
    <source>
        <dbReference type="Proteomes" id="UP000318294"/>
    </source>
</evidence>
<name>A0A554XIU5_9BURK</name>
<dbReference type="Proteomes" id="UP000318294">
    <property type="component" value="Unassembled WGS sequence"/>
</dbReference>
<reference evidence="2 3" key="1">
    <citation type="submission" date="2019-07" db="EMBL/GenBank/DDBJ databases">
        <title>Tepidimonas charontis SPSP-6 draft genome.</title>
        <authorList>
            <person name="Da Costa M.S."/>
            <person name="Froufe H.J.C."/>
            <person name="Egas C."/>
            <person name="Albuquerque L."/>
        </authorList>
    </citation>
    <scope>NUCLEOTIDE SEQUENCE [LARGE SCALE GENOMIC DNA]</scope>
    <source>
        <strain evidence="2 3">SPSP-6</strain>
    </source>
</reference>
<dbReference type="OrthoDB" id="6115415at2"/>
<dbReference type="InterPro" id="IPR054242">
    <property type="entry name" value="DUF6969"/>
</dbReference>
<gene>
    <name evidence="2" type="ORF">Tchar_00543</name>
</gene>
<feature type="domain" description="DUF6969" evidence="1">
    <location>
        <begin position="7"/>
        <end position="194"/>
    </location>
</feature>
<accession>A0A554XIU5</accession>
<organism evidence="2 3">
    <name type="scientific">Tepidimonas charontis</name>
    <dbReference type="NCBI Taxonomy" id="2267262"/>
    <lineage>
        <taxon>Bacteria</taxon>
        <taxon>Pseudomonadati</taxon>
        <taxon>Pseudomonadota</taxon>
        <taxon>Betaproteobacteria</taxon>
        <taxon>Burkholderiales</taxon>
        <taxon>Tepidimonas</taxon>
    </lineage>
</organism>
<protein>
    <recommendedName>
        <fullName evidence="1">DUF6969 domain-containing protein</fullName>
    </recommendedName>
</protein>
<dbReference type="RefSeq" id="WP_144327560.1">
    <property type="nucleotide sequence ID" value="NZ_VJON01000005.1"/>
</dbReference>
<comment type="caution">
    <text evidence="2">The sequence shown here is derived from an EMBL/GenBank/DDBJ whole genome shotgun (WGS) entry which is preliminary data.</text>
</comment>
<keyword evidence="3" id="KW-1185">Reference proteome</keyword>
<evidence type="ECO:0000259" key="1">
    <source>
        <dbReference type="Pfam" id="PF22308"/>
    </source>
</evidence>
<proteinExistence type="predicted"/>